<proteinExistence type="predicted"/>
<dbReference type="PANTHER" id="PTHR44520:SF2">
    <property type="entry name" value="RESPONSE REGULATOR RCP1"/>
    <property type="match status" value="1"/>
</dbReference>
<evidence type="ECO:0000313" key="3">
    <source>
        <dbReference type="EMBL" id="MBO0929627.1"/>
    </source>
</evidence>
<accession>A0A939G3K6</accession>
<dbReference type="SUPFAM" id="SSF52172">
    <property type="entry name" value="CheY-like"/>
    <property type="match status" value="1"/>
</dbReference>
<evidence type="ECO:0000313" key="4">
    <source>
        <dbReference type="Proteomes" id="UP000664795"/>
    </source>
</evidence>
<name>A0A939G3K6_9BACT</name>
<dbReference type="AlphaFoldDB" id="A0A939G3K6"/>
<reference evidence="3 4" key="1">
    <citation type="submission" date="2021-03" db="EMBL/GenBank/DDBJ databases">
        <title>Fibrella sp. HMF5036 genome sequencing and assembly.</title>
        <authorList>
            <person name="Kang H."/>
            <person name="Kim H."/>
            <person name="Bae S."/>
            <person name="Joh K."/>
        </authorList>
    </citation>
    <scope>NUCLEOTIDE SEQUENCE [LARGE SCALE GENOMIC DNA]</scope>
    <source>
        <strain evidence="3 4">HMF5036</strain>
    </source>
</reference>
<dbReference type="Pfam" id="PF00072">
    <property type="entry name" value="Response_reg"/>
    <property type="match status" value="1"/>
</dbReference>
<dbReference type="Gene3D" id="3.40.50.2300">
    <property type="match status" value="1"/>
</dbReference>
<organism evidence="3 4">
    <name type="scientific">Fibrella aquatilis</name>
    <dbReference type="NCBI Taxonomy" id="2817059"/>
    <lineage>
        <taxon>Bacteria</taxon>
        <taxon>Pseudomonadati</taxon>
        <taxon>Bacteroidota</taxon>
        <taxon>Cytophagia</taxon>
        <taxon>Cytophagales</taxon>
        <taxon>Spirosomataceae</taxon>
        <taxon>Fibrella</taxon>
    </lineage>
</organism>
<dbReference type="InterPro" id="IPR011006">
    <property type="entry name" value="CheY-like_superfamily"/>
</dbReference>
<evidence type="ECO:0000256" key="1">
    <source>
        <dbReference type="PROSITE-ProRule" id="PRU00169"/>
    </source>
</evidence>
<keyword evidence="4" id="KW-1185">Reference proteome</keyword>
<dbReference type="GO" id="GO:0000160">
    <property type="term" value="P:phosphorelay signal transduction system"/>
    <property type="evidence" value="ECO:0007669"/>
    <property type="project" value="InterPro"/>
</dbReference>
<dbReference type="SMART" id="SM00448">
    <property type="entry name" value="REC"/>
    <property type="match status" value="1"/>
</dbReference>
<dbReference type="RefSeq" id="WP_207333588.1">
    <property type="nucleotide sequence ID" value="NZ_JAFMYU010000001.1"/>
</dbReference>
<protein>
    <submittedName>
        <fullName evidence="3">Response regulator</fullName>
    </submittedName>
</protein>
<comment type="caution">
    <text evidence="3">The sequence shown here is derived from an EMBL/GenBank/DDBJ whole genome shotgun (WGS) entry which is preliminary data.</text>
</comment>
<dbReference type="InterPro" id="IPR052893">
    <property type="entry name" value="TCS_response_regulator"/>
</dbReference>
<dbReference type="InterPro" id="IPR001789">
    <property type="entry name" value="Sig_transdc_resp-reg_receiver"/>
</dbReference>
<gene>
    <name evidence="3" type="ORF">J2I48_01410</name>
</gene>
<dbReference type="EMBL" id="JAFMYU010000001">
    <property type="protein sequence ID" value="MBO0929627.1"/>
    <property type="molecule type" value="Genomic_DNA"/>
</dbReference>
<keyword evidence="1" id="KW-0597">Phosphoprotein</keyword>
<dbReference type="Proteomes" id="UP000664795">
    <property type="component" value="Unassembled WGS sequence"/>
</dbReference>
<feature type="modified residue" description="4-aspartylphosphate" evidence="1">
    <location>
        <position position="61"/>
    </location>
</feature>
<sequence>MYYNKVIYLADDDDDDRMFMRKAITESGCQATIIEAENGQELIQLLQRQDAAEEIKLVVLDMNMPLMTGLEALQAIRADKTLQHIPAIIISTSAEPELVREAYRNGINAYIKKPSTYAALNTIGEAIRICFLDT</sequence>
<dbReference type="PROSITE" id="PS50110">
    <property type="entry name" value="RESPONSE_REGULATORY"/>
    <property type="match status" value="1"/>
</dbReference>
<feature type="domain" description="Response regulatory" evidence="2">
    <location>
        <begin position="6"/>
        <end position="128"/>
    </location>
</feature>
<evidence type="ECO:0000259" key="2">
    <source>
        <dbReference type="PROSITE" id="PS50110"/>
    </source>
</evidence>
<dbReference type="PANTHER" id="PTHR44520">
    <property type="entry name" value="RESPONSE REGULATOR RCP1-RELATED"/>
    <property type="match status" value="1"/>
</dbReference>